<organism evidence="5 6">
    <name type="scientific">Oribacterium parvum</name>
    <dbReference type="NCBI Taxonomy" id="1501329"/>
    <lineage>
        <taxon>Bacteria</taxon>
        <taxon>Bacillati</taxon>
        <taxon>Bacillota</taxon>
        <taxon>Clostridia</taxon>
        <taxon>Lachnospirales</taxon>
        <taxon>Lachnospiraceae</taxon>
        <taxon>Oribacterium</taxon>
    </lineage>
</organism>
<dbReference type="PANTHER" id="PTHR10357">
    <property type="entry name" value="ALPHA-AMYLASE FAMILY MEMBER"/>
    <property type="match status" value="1"/>
</dbReference>
<dbReference type="InterPro" id="IPR013783">
    <property type="entry name" value="Ig-like_fold"/>
</dbReference>
<dbReference type="InterPro" id="IPR014756">
    <property type="entry name" value="Ig_E-set"/>
</dbReference>
<dbReference type="SMART" id="SM00642">
    <property type="entry name" value="Aamy"/>
    <property type="match status" value="1"/>
</dbReference>
<dbReference type="InterPro" id="IPR013780">
    <property type="entry name" value="Glyco_hydro_b"/>
</dbReference>
<keyword evidence="2 5" id="KW-0378">Hydrolase</keyword>
<comment type="caution">
    <text evidence="5">The sequence shown here is derived from an EMBL/GenBank/DDBJ whole genome shotgun (WGS) entry which is preliminary data.</text>
</comment>
<dbReference type="AlphaFoldDB" id="A0A930DNJ4"/>
<proteinExistence type="inferred from homology"/>
<sequence length="692" mass="80834">MGINRDALYSIGKGFYREPEESPSFSTVTIRFRTLKEDVDSVSLVFMEEDSKLFMKIVSSDRYFDYYEIEIELQDKPFYYYFQIQKGTEYLSYNRLGVTDDLQLQYAFSIFPDFFVPDWVKGAVMYQIFVDRFYNADGKNNVEDREYIYLARPVEAVADWNAKVEPFDVHRFYGGDLEGVWKKLDYLQYLGVEILYFNPLFVSPSNHKYDTQDYTHIDPHLGRIVKDGGEVLKEGDRENKHATRYSIRSTDIENLEASDALFRDFVEACHKRGMKVIIDGVFNHCGSFHRYMNASFFYKTGEGNPYPLGAYESYDSPYREYFHFLKKDPADWPNNDAYEKWWGNDTLPKLNYENALSLEEEILSVARKWVSAPYFCDGWRLDVAADLGHSEEYNHYFWKKFRKAVKEANPNAVILAEHYGDPSAWLRGEEWDSIMNYDAFMEPVSWFLTGMEKHSDREMPELFGDGTLFFNTMRYNMAKMPENAIEASMNQLSNHDHSRFMTRTNRRVGRIKAGLDDAATGIDPALFRLGAMLLMTWPGAPTLFYGDEVGVCGWTEPDCRRPYPWGEEDMELLDYHRYLLFHRKNMPSLRNGALMLLQAGKNYVVFARGSETQVAIIVIYTGDGDCTLSIPVWRASVTDKMLMKRVLKTDYRGYNAGQTRRFPQNGHIDCRMWAKTGKIYIVDLVEVNRYMK</sequence>
<dbReference type="Gene3D" id="2.60.40.10">
    <property type="entry name" value="Immunoglobulins"/>
    <property type="match status" value="1"/>
</dbReference>
<dbReference type="InterPro" id="IPR006047">
    <property type="entry name" value="GH13_cat_dom"/>
</dbReference>
<dbReference type="InterPro" id="IPR004185">
    <property type="entry name" value="Glyco_hydro_13_lg-like_dom"/>
</dbReference>
<evidence type="ECO:0000259" key="4">
    <source>
        <dbReference type="SMART" id="SM00642"/>
    </source>
</evidence>
<protein>
    <submittedName>
        <fullName evidence="5">Glycoside hydrolase family 13 protein</fullName>
    </submittedName>
</protein>
<gene>
    <name evidence="5" type="ORF">HXM93_03870</name>
</gene>
<feature type="domain" description="Glycosyl hydrolase family 13 catalytic" evidence="4">
    <location>
        <begin position="127"/>
        <end position="583"/>
    </location>
</feature>
<dbReference type="InterPro" id="IPR017853">
    <property type="entry name" value="GH"/>
</dbReference>
<accession>A0A930DNJ4</accession>
<name>A0A930DNJ4_9FIRM</name>
<dbReference type="Pfam" id="PF00128">
    <property type="entry name" value="Alpha-amylase"/>
    <property type="match status" value="2"/>
</dbReference>
<evidence type="ECO:0000256" key="1">
    <source>
        <dbReference type="ARBA" id="ARBA00008061"/>
    </source>
</evidence>
<keyword evidence="3" id="KW-0326">Glycosidase</keyword>
<evidence type="ECO:0000313" key="5">
    <source>
        <dbReference type="EMBL" id="MBF1283655.1"/>
    </source>
</evidence>
<evidence type="ECO:0000256" key="3">
    <source>
        <dbReference type="ARBA" id="ARBA00023295"/>
    </source>
</evidence>
<dbReference type="EMBL" id="JABZRD010000200">
    <property type="protein sequence ID" value="MBF1283655.1"/>
    <property type="molecule type" value="Genomic_DNA"/>
</dbReference>
<dbReference type="Proteomes" id="UP000709351">
    <property type="component" value="Unassembled WGS sequence"/>
</dbReference>
<dbReference type="PANTHER" id="PTHR10357:SF210">
    <property type="entry name" value="MALTODEXTRIN GLUCOSIDASE"/>
    <property type="match status" value="1"/>
</dbReference>
<dbReference type="Gene3D" id="2.60.40.1180">
    <property type="entry name" value="Golgi alpha-mannosidase II"/>
    <property type="match status" value="1"/>
</dbReference>
<dbReference type="CDD" id="cd02857">
    <property type="entry name" value="E_set_CDase_PDE_N"/>
    <property type="match status" value="1"/>
</dbReference>
<evidence type="ECO:0000313" key="6">
    <source>
        <dbReference type="Proteomes" id="UP000709351"/>
    </source>
</evidence>
<dbReference type="Pfam" id="PF02903">
    <property type="entry name" value="Alpha-amylase_N"/>
    <property type="match status" value="1"/>
</dbReference>
<dbReference type="Gene3D" id="3.20.20.80">
    <property type="entry name" value="Glycosidases"/>
    <property type="match status" value="1"/>
</dbReference>
<dbReference type="SUPFAM" id="SSF51445">
    <property type="entry name" value="(Trans)glycosidases"/>
    <property type="match status" value="1"/>
</dbReference>
<dbReference type="SUPFAM" id="SSF81296">
    <property type="entry name" value="E set domains"/>
    <property type="match status" value="1"/>
</dbReference>
<evidence type="ECO:0000256" key="2">
    <source>
        <dbReference type="ARBA" id="ARBA00022801"/>
    </source>
</evidence>
<dbReference type="CDD" id="cd11338">
    <property type="entry name" value="AmyAc_CMD"/>
    <property type="match status" value="1"/>
</dbReference>
<reference evidence="5" key="1">
    <citation type="submission" date="2020-04" db="EMBL/GenBank/DDBJ databases">
        <title>Deep metagenomics examines the oral microbiome during advanced dental caries in children, revealing novel taxa and co-occurrences with host molecules.</title>
        <authorList>
            <person name="Baker J.L."/>
            <person name="Morton J.T."/>
            <person name="Dinis M."/>
            <person name="Alvarez R."/>
            <person name="Tran N.C."/>
            <person name="Knight R."/>
            <person name="Edlund A."/>
        </authorList>
    </citation>
    <scope>NUCLEOTIDE SEQUENCE</scope>
    <source>
        <strain evidence="5">JCVI_24_bin.2</strain>
    </source>
</reference>
<dbReference type="GO" id="GO:0004553">
    <property type="term" value="F:hydrolase activity, hydrolyzing O-glycosyl compounds"/>
    <property type="evidence" value="ECO:0007669"/>
    <property type="project" value="InterPro"/>
</dbReference>
<comment type="similarity">
    <text evidence="1">Belongs to the glycosyl hydrolase 13 family.</text>
</comment>
<dbReference type="GO" id="GO:0005975">
    <property type="term" value="P:carbohydrate metabolic process"/>
    <property type="evidence" value="ECO:0007669"/>
    <property type="project" value="InterPro"/>
</dbReference>